<dbReference type="InterPro" id="IPR029058">
    <property type="entry name" value="AB_hydrolase_fold"/>
</dbReference>
<dbReference type="GO" id="GO:0008474">
    <property type="term" value="F:palmitoyl-(protein) hydrolase activity"/>
    <property type="evidence" value="ECO:0007669"/>
    <property type="project" value="UniProtKB-EC"/>
</dbReference>
<keyword evidence="7" id="KW-1185">Reference proteome</keyword>
<organism evidence="6 7">
    <name type="scientific">Acanthosepion pharaonis</name>
    <name type="common">Pharaoh cuttlefish</name>
    <name type="synonym">Sepia pharaonis</name>
    <dbReference type="NCBI Taxonomy" id="158019"/>
    <lineage>
        <taxon>Eukaryota</taxon>
        <taxon>Metazoa</taxon>
        <taxon>Spiralia</taxon>
        <taxon>Lophotrochozoa</taxon>
        <taxon>Mollusca</taxon>
        <taxon>Cephalopoda</taxon>
        <taxon>Coleoidea</taxon>
        <taxon>Decapodiformes</taxon>
        <taxon>Sepiida</taxon>
        <taxon>Sepiina</taxon>
        <taxon>Sepiidae</taxon>
        <taxon>Acanthosepion</taxon>
    </lineage>
</organism>
<dbReference type="GO" id="GO:0052689">
    <property type="term" value="F:carboxylic ester hydrolase activity"/>
    <property type="evidence" value="ECO:0007669"/>
    <property type="project" value="TreeGrafter"/>
</dbReference>
<comment type="caution">
    <text evidence="6">The sequence shown here is derived from an EMBL/GenBank/DDBJ whole genome shotgun (WGS) entry which is preliminary data.</text>
</comment>
<dbReference type="EMBL" id="CAHIKZ030005515">
    <property type="protein sequence ID" value="CAE1327923.1"/>
    <property type="molecule type" value="Genomic_DNA"/>
</dbReference>
<dbReference type="Pfam" id="PF02230">
    <property type="entry name" value="Abhydrolase_2"/>
    <property type="match status" value="1"/>
</dbReference>
<feature type="transmembrane region" description="Helical" evidence="4">
    <location>
        <begin position="175"/>
        <end position="193"/>
    </location>
</feature>
<evidence type="ECO:0000313" key="7">
    <source>
        <dbReference type="Proteomes" id="UP000597762"/>
    </source>
</evidence>
<sequence length="268" mass="31631">MTSWFDIRGLSPDSPEDEEGIKEASQRLKELIEKEESEGIPSNKVVIGGFSQGGAVALYTAFTLSKPLAGVIALSSWMPLNKQFPGVVKGNQSTPVLQCHGTADHVVPFQWGTLTAKLVNSFNCKHELKTYQGVMHSSCPQEMIDHNFFFLFSVFSFFFIPSSFLLLFFPSSFLSFFFSFLLLFFFFFFLFFFPSFLFFFFSSFLFLFFFSFSFLLFFFFFFSFSSSFLFLLLFFFFFFSFLSFYFFFFFFFFFFFHKKFNHKNSHYI</sequence>
<feature type="transmembrane region" description="Helical" evidence="4">
    <location>
        <begin position="228"/>
        <end position="256"/>
    </location>
</feature>
<dbReference type="PANTHER" id="PTHR10655:SF68">
    <property type="entry name" value="PALMITOYL-PROTEIN HYDROLASE"/>
    <property type="match status" value="1"/>
</dbReference>
<keyword evidence="4" id="KW-0472">Membrane</keyword>
<gene>
    <name evidence="6" type="ORF">SPHA_77343</name>
</gene>
<reference evidence="6" key="1">
    <citation type="submission" date="2021-01" db="EMBL/GenBank/DDBJ databases">
        <authorList>
            <person name="Li R."/>
            <person name="Bekaert M."/>
        </authorList>
    </citation>
    <scope>NUCLEOTIDE SEQUENCE</scope>
    <source>
        <strain evidence="6">Farmed</strain>
    </source>
</reference>
<dbReference type="InterPro" id="IPR003140">
    <property type="entry name" value="PLipase/COase/thioEstase"/>
</dbReference>
<keyword evidence="4" id="KW-0812">Transmembrane</keyword>
<feature type="transmembrane region" description="Helical" evidence="4">
    <location>
        <begin position="148"/>
        <end position="169"/>
    </location>
</feature>
<evidence type="ECO:0000256" key="4">
    <source>
        <dbReference type="SAM" id="Phobius"/>
    </source>
</evidence>
<keyword evidence="6" id="KW-0378">Hydrolase</keyword>
<dbReference type="PANTHER" id="PTHR10655">
    <property type="entry name" value="LYSOPHOSPHOLIPASE-RELATED"/>
    <property type="match status" value="1"/>
</dbReference>
<evidence type="ECO:0000256" key="1">
    <source>
        <dbReference type="ARBA" id="ARBA00006499"/>
    </source>
</evidence>
<evidence type="ECO:0000256" key="3">
    <source>
        <dbReference type="SAM" id="MobiDB-lite"/>
    </source>
</evidence>
<dbReference type="Proteomes" id="UP000597762">
    <property type="component" value="Unassembled WGS sequence"/>
</dbReference>
<feature type="region of interest" description="Disordered" evidence="3">
    <location>
        <begin position="1"/>
        <end position="23"/>
    </location>
</feature>
<keyword evidence="4" id="KW-1133">Transmembrane helix</keyword>
<dbReference type="Gene3D" id="3.40.50.1820">
    <property type="entry name" value="alpha/beta hydrolase"/>
    <property type="match status" value="1"/>
</dbReference>
<evidence type="ECO:0000313" key="6">
    <source>
        <dbReference type="EMBL" id="CAE1327923.1"/>
    </source>
</evidence>
<evidence type="ECO:0000256" key="2">
    <source>
        <dbReference type="ARBA" id="ARBA00012423"/>
    </source>
</evidence>
<dbReference type="GO" id="GO:0005737">
    <property type="term" value="C:cytoplasm"/>
    <property type="evidence" value="ECO:0007669"/>
    <property type="project" value="TreeGrafter"/>
</dbReference>
<protein>
    <recommendedName>
        <fullName evidence="2">palmitoyl-protein hydrolase</fullName>
        <ecNumber evidence="2">3.1.2.22</ecNumber>
    </recommendedName>
</protein>
<dbReference type="InterPro" id="IPR050565">
    <property type="entry name" value="LYPA1-2/EST-like"/>
</dbReference>
<name>A0A812EQ84_ACAPH</name>
<proteinExistence type="inferred from homology"/>
<dbReference type="OrthoDB" id="2418081at2759"/>
<dbReference type="SUPFAM" id="SSF53474">
    <property type="entry name" value="alpha/beta-Hydrolases"/>
    <property type="match status" value="1"/>
</dbReference>
<dbReference type="AlphaFoldDB" id="A0A812EQ84"/>
<feature type="transmembrane region" description="Helical" evidence="4">
    <location>
        <begin position="198"/>
        <end position="222"/>
    </location>
</feature>
<evidence type="ECO:0000259" key="5">
    <source>
        <dbReference type="Pfam" id="PF02230"/>
    </source>
</evidence>
<dbReference type="EC" id="3.1.2.22" evidence="2"/>
<accession>A0A812EQ84</accession>
<feature type="domain" description="Phospholipase/carboxylesterase/thioesterase" evidence="5">
    <location>
        <begin position="1"/>
        <end position="145"/>
    </location>
</feature>
<comment type="similarity">
    <text evidence="1">Belongs to the AB hydrolase superfamily. AB hydrolase 2 family.</text>
</comment>